<dbReference type="PANTHER" id="PTHR30055">
    <property type="entry name" value="HTH-TYPE TRANSCRIPTIONAL REGULATOR RUTR"/>
    <property type="match status" value="1"/>
</dbReference>
<dbReference type="InterPro" id="IPR050109">
    <property type="entry name" value="HTH-type_TetR-like_transc_reg"/>
</dbReference>
<gene>
    <name evidence="6" type="ORF">F0L68_40580</name>
</gene>
<name>A0A5B2W850_9PSEU</name>
<evidence type="ECO:0000313" key="6">
    <source>
        <dbReference type="EMBL" id="KAA2246766.1"/>
    </source>
</evidence>
<evidence type="ECO:0000313" key="7">
    <source>
        <dbReference type="Proteomes" id="UP000323454"/>
    </source>
</evidence>
<dbReference type="Gene3D" id="1.10.357.10">
    <property type="entry name" value="Tetracycline Repressor, domain 2"/>
    <property type="match status" value="1"/>
</dbReference>
<dbReference type="Pfam" id="PF16859">
    <property type="entry name" value="TetR_C_11"/>
    <property type="match status" value="1"/>
</dbReference>
<reference evidence="6 7" key="2">
    <citation type="submission" date="2019-09" db="EMBL/GenBank/DDBJ databases">
        <authorList>
            <person name="Jin C."/>
        </authorList>
    </citation>
    <scope>NUCLEOTIDE SEQUENCE [LARGE SCALE GENOMIC DNA]</scope>
    <source>
        <strain evidence="6 7">AN110305</strain>
    </source>
</reference>
<dbReference type="RefSeq" id="WP_149855244.1">
    <property type="nucleotide sequence ID" value="NZ_VUOB01000129.1"/>
</dbReference>
<evidence type="ECO:0000259" key="5">
    <source>
        <dbReference type="PROSITE" id="PS50977"/>
    </source>
</evidence>
<dbReference type="GO" id="GO:0000976">
    <property type="term" value="F:transcription cis-regulatory region binding"/>
    <property type="evidence" value="ECO:0007669"/>
    <property type="project" value="TreeGrafter"/>
</dbReference>
<dbReference type="InterPro" id="IPR011075">
    <property type="entry name" value="TetR_C"/>
</dbReference>
<keyword evidence="3" id="KW-0804">Transcription</keyword>
<dbReference type="GO" id="GO:0003700">
    <property type="term" value="F:DNA-binding transcription factor activity"/>
    <property type="evidence" value="ECO:0007669"/>
    <property type="project" value="TreeGrafter"/>
</dbReference>
<dbReference type="SUPFAM" id="SSF48498">
    <property type="entry name" value="Tetracyclin repressor-like, C-terminal domain"/>
    <property type="match status" value="1"/>
</dbReference>
<dbReference type="AlphaFoldDB" id="A0A5B2W850"/>
<accession>A0A5B2W850</accession>
<dbReference type="InterPro" id="IPR001647">
    <property type="entry name" value="HTH_TetR"/>
</dbReference>
<dbReference type="Pfam" id="PF00440">
    <property type="entry name" value="TetR_N"/>
    <property type="match status" value="1"/>
</dbReference>
<organism evidence="6 7">
    <name type="scientific">Solihabitans fulvus</name>
    <dbReference type="NCBI Taxonomy" id="1892852"/>
    <lineage>
        <taxon>Bacteria</taxon>
        <taxon>Bacillati</taxon>
        <taxon>Actinomycetota</taxon>
        <taxon>Actinomycetes</taxon>
        <taxon>Pseudonocardiales</taxon>
        <taxon>Pseudonocardiaceae</taxon>
        <taxon>Solihabitans</taxon>
    </lineage>
</organism>
<dbReference type="SUPFAM" id="SSF46689">
    <property type="entry name" value="Homeodomain-like"/>
    <property type="match status" value="1"/>
</dbReference>
<dbReference type="EMBL" id="VUOB01000129">
    <property type="protein sequence ID" value="KAA2246766.1"/>
    <property type="molecule type" value="Genomic_DNA"/>
</dbReference>
<evidence type="ECO:0000256" key="3">
    <source>
        <dbReference type="ARBA" id="ARBA00023163"/>
    </source>
</evidence>
<protein>
    <submittedName>
        <fullName evidence="6">TetR/AcrR family transcriptional regulator</fullName>
    </submittedName>
</protein>
<dbReference type="Proteomes" id="UP000323454">
    <property type="component" value="Unassembled WGS sequence"/>
</dbReference>
<keyword evidence="7" id="KW-1185">Reference proteome</keyword>
<evidence type="ECO:0000256" key="2">
    <source>
        <dbReference type="ARBA" id="ARBA00023125"/>
    </source>
</evidence>
<dbReference type="OrthoDB" id="9796019at2"/>
<feature type="DNA-binding region" description="H-T-H motif" evidence="4">
    <location>
        <begin position="39"/>
        <end position="58"/>
    </location>
</feature>
<proteinExistence type="predicted"/>
<dbReference type="InterPro" id="IPR009057">
    <property type="entry name" value="Homeodomain-like_sf"/>
</dbReference>
<reference evidence="6 7" key="1">
    <citation type="submission" date="2019-09" db="EMBL/GenBank/DDBJ databases">
        <title>Goodfellowia gen. nov., a new genus of the Pseudonocardineae related to Actinoalloteichus, containing Goodfellowia coeruleoviolacea gen. nov., comb. nov. gen. nov., comb. nov.</title>
        <authorList>
            <person name="Labeda D."/>
        </authorList>
    </citation>
    <scope>NUCLEOTIDE SEQUENCE [LARGE SCALE GENOMIC DNA]</scope>
    <source>
        <strain evidence="6 7">AN110305</strain>
    </source>
</reference>
<feature type="domain" description="HTH tetR-type" evidence="5">
    <location>
        <begin position="16"/>
        <end position="76"/>
    </location>
</feature>
<evidence type="ECO:0000256" key="4">
    <source>
        <dbReference type="PROSITE-ProRule" id="PRU00335"/>
    </source>
</evidence>
<dbReference type="PROSITE" id="PS50977">
    <property type="entry name" value="HTH_TETR_2"/>
    <property type="match status" value="1"/>
</dbReference>
<dbReference type="PANTHER" id="PTHR30055:SF148">
    <property type="entry name" value="TETR-FAMILY TRANSCRIPTIONAL REGULATOR"/>
    <property type="match status" value="1"/>
</dbReference>
<comment type="caution">
    <text evidence="6">The sequence shown here is derived from an EMBL/GenBank/DDBJ whole genome shotgun (WGS) entry which is preliminary data.</text>
</comment>
<evidence type="ECO:0000256" key="1">
    <source>
        <dbReference type="ARBA" id="ARBA00023015"/>
    </source>
</evidence>
<sequence length="199" mass="20884">MDAAEPGFTRPGGRTARTRAAVLDATYAELVARGYAGLTVENVADRSGVHKTTVYRRWGSVDGLVADALSLAADTFWPIPDTGSIEQDLLAVAREVVVGFTDPELRAAPAAVIAASFQSPRAATALHEFLVARQEQAAVVVTRAVDRGEIPAGVDGVEAIRVLCAPLYYRLFITREPVDDGTAVRAAAVALAALRAGAV</sequence>
<dbReference type="InterPro" id="IPR036271">
    <property type="entry name" value="Tet_transcr_reg_TetR-rel_C_sf"/>
</dbReference>
<dbReference type="Gene3D" id="1.10.10.60">
    <property type="entry name" value="Homeodomain-like"/>
    <property type="match status" value="1"/>
</dbReference>
<keyword evidence="1" id="KW-0805">Transcription regulation</keyword>
<keyword evidence="2 4" id="KW-0238">DNA-binding</keyword>